<reference evidence="4 5" key="1">
    <citation type="journal article" date="2018" name="G3 (Bethesda)">
        <title>A High-Quality Reference Genome for the Invasive Mosquitofish Gambusia affinis Using a Chicago Library.</title>
        <authorList>
            <person name="Hoffberg S.L."/>
            <person name="Troendle N.J."/>
            <person name="Glenn T.C."/>
            <person name="Mahmud O."/>
            <person name="Louha S."/>
            <person name="Chalopin D."/>
            <person name="Bennetzen J.L."/>
            <person name="Mauricio R."/>
        </authorList>
    </citation>
    <scope>NUCLEOTIDE SEQUENCE [LARGE SCALE GENOMIC DNA]</scope>
    <source>
        <strain evidence="4">NE01/NJP1002.9</strain>
        <tissue evidence="4">Muscle</tissue>
    </source>
</reference>
<organism evidence="4 5">
    <name type="scientific">Gambusia affinis</name>
    <name type="common">Western mosquitofish</name>
    <name type="synonym">Heterandria affinis</name>
    <dbReference type="NCBI Taxonomy" id="33528"/>
    <lineage>
        <taxon>Eukaryota</taxon>
        <taxon>Metazoa</taxon>
        <taxon>Chordata</taxon>
        <taxon>Craniata</taxon>
        <taxon>Vertebrata</taxon>
        <taxon>Euteleostomi</taxon>
        <taxon>Actinopterygii</taxon>
        <taxon>Neopterygii</taxon>
        <taxon>Teleostei</taxon>
        <taxon>Neoteleostei</taxon>
        <taxon>Acanthomorphata</taxon>
        <taxon>Ovalentaria</taxon>
        <taxon>Atherinomorphae</taxon>
        <taxon>Cyprinodontiformes</taxon>
        <taxon>Poeciliidae</taxon>
        <taxon>Poeciliinae</taxon>
        <taxon>Gambusia</taxon>
    </lineage>
</organism>
<dbReference type="GO" id="GO:0007166">
    <property type="term" value="P:cell surface receptor signaling pathway"/>
    <property type="evidence" value="ECO:0007669"/>
    <property type="project" value="TreeGrafter"/>
</dbReference>
<dbReference type="InterPro" id="IPR013783">
    <property type="entry name" value="Ig-like_fold"/>
</dbReference>
<dbReference type="Proteomes" id="UP000250572">
    <property type="component" value="Unassembled WGS sequence"/>
</dbReference>
<dbReference type="InterPro" id="IPR036179">
    <property type="entry name" value="Ig-like_dom_sf"/>
</dbReference>
<dbReference type="AlphaFoldDB" id="A0A315UQG6"/>
<dbReference type="InterPro" id="IPR050488">
    <property type="entry name" value="Ig_Fc_receptor"/>
</dbReference>
<dbReference type="GO" id="GO:0009897">
    <property type="term" value="C:external side of plasma membrane"/>
    <property type="evidence" value="ECO:0007669"/>
    <property type="project" value="TreeGrafter"/>
</dbReference>
<evidence type="ECO:0000259" key="3">
    <source>
        <dbReference type="PROSITE" id="PS50835"/>
    </source>
</evidence>
<keyword evidence="2" id="KW-1015">Disulfide bond</keyword>
<dbReference type="SUPFAM" id="SSF48726">
    <property type="entry name" value="Immunoglobulin"/>
    <property type="match status" value="2"/>
</dbReference>
<evidence type="ECO:0000313" key="5">
    <source>
        <dbReference type="Proteomes" id="UP000250572"/>
    </source>
</evidence>
<feature type="non-terminal residue" evidence="4">
    <location>
        <position position="229"/>
    </location>
</feature>
<name>A0A315UQG6_GAMAF</name>
<dbReference type="PANTHER" id="PTHR11481">
    <property type="entry name" value="IMMUNOGLOBULIN FC RECEPTOR"/>
    <property type="match status" value="1"/>
</dbReference>
<dbReference type="InterPro" id="IPR007110">
    <property type="entry name" value="Ig-like_dom"/>
</dbReference>
<protein>
    <recommendedName>
        <fullName evidence="3">Ig-like domain-containing protein</fullName>
    </recommendedName>
</protein>
<evidence type="ECO:0000256" key="2">
    <source>
        <dbReference type="ARBA" id="ARBA00023157"/>
    </source>
</evidence>
<evidence type="ECO:0000313" key="4">
    <source>
        <dbReference type="EMBL" id="PWA13908.1"/>
    </source>
</evidence>
<dbReference type="Pfam" id="PF13927">
    <property type="entry name" value="Ig_3"/>
    <property type="match status" value="1"/>
</dbReference>
<feature type="non-terminal residue" evidence="4">
    <location>
        <position position="1"/>
    </location>
</feature>
<accession>A0A315UQG6</accession>
<dbReference type="EMBL" id="NHOQ01002911">
    <property type="protein sequence ID" value="PWA13908.1"/>
    <property type="molecule type" value="Genomic_DNA"/>
</dbReference>
<dbReference type="PROSITE" id="PS50835">
    <property type="entry name" value="IG_LIKE"/>
    <property type="match status" value="1"/>
</dbReference>
<evidence type="ECO:0000256" key="1">
    <source>
        <dbReference type="ARBA" id="ARBA00022729"/>
    </source>
</evidence>
<feature type="domain" description="Ig-like" evidence="3">
    <location>
        <begin position="88"/>
        <end position="171"/>
    </location>
</feature>
<dbReference type="GO" id="GO:0004888">
    <property type="term" value="F:transmembrane signaling receptor activity"/>
    <property type="evidence" value="ECO:0007669"/>
    <property type="project" value="TreeGrafter"/>
</dbReference>
<dbReference type="Gene3D" id="2.60.40.10">
    <property type="entry name" value="Immunoglobulins"/>
    <property type="match status" value="2"/>
</dbReference>
<proteinExistence type="predicted"/>
<comment type="caution">
    <text evidence="4">The sequence shown here is derived from an EMBL/GenBank/DDBJ whole genome shotgun (WGS) entry which is preliminary data.</text>
</comment>
<dbReference type="PANTHER" id="PTHR11481:SF64">
    <property type="entry name" value="FC RECEPTOR-LIKE PROTEIN 4"/>
    <property type="match status" value="1"/>
</dbReference>
<dbReference type="SMART" id="SM00409">
    <property type="entry name" value="IG"/>
    <property type="match status" value="2"/>
</dbReference>
<sequence>CLRLFPSRSQFFLYESLTLSCEGNSSEFRVRRNTSKQINEFCPQYLTQIDKTECISSELYETDSGVYWCESAAGERSDAVYIRVTDGPLILDSPEHPVSEGENLTLHCRFRPPLSSSLTGFYRNGVLVGSSSTGRFTIRSVSKSDEGFYKCNASEVGESAETWVAVRESVDSVVSYTVTQEGKTHRITEPQDGPVLGRVRYVRDSLTEGRLRTQNHQSRFRTENSRGSL</sequence>
<keyword evidence="1" id="KW-0732">Signal</keyword>
<gene>
    <name evidence="4" type="ORF">CCH79_00018514</name>
</gene>
<dbReference type="GO" id="GO:0006955">
    <property type="term" value="P:immune response"/>
    <property type="evidence" value="ECO:0007669"/>
    <property type="project" value="TreeGrafter"/>
</dbReference>
<dbReference type="InterPro" id="IPR003599">
    <property type="entry name" value="Ig_sub"/>
</dbReference>
<keyword evidence="5" id="KW-1185">Reference proteome</keyword>